<gene>
    <name evidence="2" type="ORF">DPMN_181952</name>
</gene>
<dbReference type="Proteomes" id="UP000828390">
    <property type="component" value="Unassembled WGS sequence"/>
</dbReference>
<dbReference type="EMBL" id="JAIWYP010000010">
    <property type="protein sequence ID" value="KAH3747525.1"/>
    <property type="molecule type" value="Genomic_DNA"/>
</dbReference>
<evidence type="ECO:0000313" key="3">
    <source>
        <dbReference type="Proteomes" id="UP000828390"/>
    </source>
</evidence>
<keyword evidence="1" id="KW-0472">Membrane</keyword>
<reference evidence="2" key="1">
    <citation type="journal article" date="2019" name="bioRxiv">
        <title>The Genome of the Zebra Mussel, Dreissena polymorpha: A Resource for Invasive Species Research.</title>
        <authorList>
            <person name="McCartney M.A."/>
            <person name="Auch B."/>
            <person name="Kono T."/>
            <person name="Mallez S."/>
            <person name="Zhang Y."/>
            <person name="Obille A."/>
            <person name="Becker A."/>
            <person name="Abrahante J.E."/>
            <person name="Garbe J."/>
            <person name="Badalamenti J.P."/>
            <person name="Herman A."/>
            <person name="Mangelson H."/>
            <person name="Liachko I."/>
            <person name="Sullivan S."/>
            <person name="Sone E.D."/>
            <person name="Koren S."/>
            <person name="Silverstein K.A.T."/>
            <person name="Beckman K.B."/>
            <person name="Gohl D.M."/>
        </authorList>
    </citation>
    <scope>NUCLEOTIDE SEQUENCE</scope>
    <source>
        <strain evidence="2">Duluth1</strain>
        <tissue evidence="2">Whole animal</tissue>
    </source>
</reference>
<proteinExistence type="predicted"/>
<comment type="caution">
    <text evidence="2">The sequence shown here is derived from an EMBL/GenBank/DDBJ whole genome shotgun (WGS) entry which is preliminary data.</text>
</comment>
<name>A0A9D4DFE0_DREPO</name>
<sequence length="54" mass="6031">MKTPLDLSYPEPWLYKTSSNTMISPAEGVSFFTRLALNKIFGVVAVSAILKRLK</sequence>
<accession>A0A9D4DFE0</accession>
<evidence type="ECO:0000256" key="1">
    <source>
        <dbReference type="SAM" id="Phobius"/>
    </source>
</evidence>
<organism evidence="2 3">
    <name type="scientific">Dreissena polymorpha</name>
    <name type="common">Zebra mussel</name>
    <name type="synonym">Mytilus polymorpha</name>
    <dbReference type="NCBI Taxonomy" id="45954"/>
    <lineage>
        <taxon>Eukaryota</taxon>
        <taxon>Metazoa</taxon>
        <taxon>Spiralia</taxon>
        <taxon>Lophotrochozoa</taxon>
        <taxon>Mollusca</taxon>
        <taxon>Bivalvia</taxon>
        <taxon>Autobranchia</taxon>
        <taxon>Heteroconchia</taxon>
        <taxon>Euheterodonta</taxon>
        <taxon>Imparidentia</taxon>
        <taxon>Neoheterodontei</taxon>
        <taxon>Myida</taxon>
        <taxon>Dreissenoidea</taxon>
        <taxon>Dreissenidae</taxon>
        <taxon>Dreissena</taxon>
    </lineage>
</organism>
<keyword evidence="1" id="KW-0812">Transmembrane</keyword>
<evidence type="ECO:0000313" key="2">
    <source>
        <dbReference type="EMBL" id="KAH3747525.1"/>
    </source>
</evidence>
<feature type="transmembrane region" description="Helical" evidence="1">
    <location>
        <begin position="31"/>
        <end position="50"/>
    </location>
</feature>
<dbReference type="AlphaFoldDB" id="A0A9D4DFE0"/>
<protein>
    <submittedName>
        <fullName evidence="2">Uncharacterized protein</fullName>
    </submittedName>
</protein>
<keyword evidence="1" id="KW-1133">Transmembrane helix</keyword>
<keyword evidence="3" id="KW-1185">Reference proteome</keyword>
<reference evidence="2" key="2">
    <citation type="submission" date="2020-11" db="EMBL/GenBank/DDBJ databases">
        <authorList>
            <person name="McCartney M.A."/>
            <person name="Auch B."/>
            <person name="Kono T."/>
            <person name="Mallez S."/>
            <person name="Becker A."/>
            <person name="Gohl D.M."/>
            <person name="Silverstein K.A.T."/>
            <person name="Koren S."/>
            <person name="Bechman K.B."/>
            <person name="Herman A."/>
            <person name="Abrahante J.E."/>
            <person name="Garbe J."/>
        </authorList>
    </citation>
    <scope>NUCLEOTIDE SEQUENCE</scope>
    <source>
        <strain evidence="2">Duluth1</strain>
        <tissue evidence="2">Whole animal</tissue>
    </source>
</reference>